<dbReference type="RefSeq" id="WP_067035776.1">
    <property type="nucleotide sequence ID" value="NZ_KQ949136.1"/>
</dbReference>
<reference evidence="2 3" key="1">
    <citation type="submission" date="2015-10" db="EMBL/GenBank/DDBJ databases">
        <title>Draft genome sequence of Streptomyces sp. RV15, isolated from a marine sponge.</title>
        <authorList>
            <person name="Ruckert C."/>
            <person name="Abdelmohsen U.R."/>
            <person name="Winkler A."/>
            <person name="Hentschel U."/>
            <person name="Kalinowski J."/>
            <person name="Kampfer P."/>
            <person name="Glaeser S."/>
        </authorList>
    </citation>
    <scope>NUCLEOTIDE SEQUENCE [LARGE SCALE GENOMIC DNA]</scope>
    <source>
        <strain evidence="2 3">RV15</strain>
    </source>
</reference>
<dbReference type="EMBL" id="LMXB01000143">
    <property type="protein sequence ID" value="KUO14524.1"/>
    <property type="molecule type" value="Genomic_DNA"/>
</dbReference>
<name>A0A117RXK7_9ACTN</name>
<dbReference type="Proteomes" id="UP000053260">
    <property type="component" value="Unassembled WGS sequence"/>
</dbReference>
<dbReference type="AlphaFoldDB" id="A0A117RXK7"/>
<comment type="caution">
    <text evidence="2">The sequence shown here is derived from an EMBL/GenBank/DDBJ whole genome shotgun (WGS) entry which is preliminary data.</text>
</comment>
<evidence type="ECO:0000313" key="3">
    <source>
        <dbReference type="Proteomes" id="UP000053260"/>
    </source>
</evidence>
<organism evidence="2 3">
    <name type="scientific">Streptomyces dysideae</name>
    <dbReference type="NCBI Taxonomy" id="909626"/>
    <lineage>
        <taxon>Bacteria</taxon>
        <taxon>Bacillati</taxon>
        <taxon>Actinomycetota</taxon>
        <taxon>Actinomycetes</taxon>
        <taxon>Kitasatosporales</taxon>
        <taxon>Streptomycetaceae</taxon>
        <taxon>Streptomyces</taxon>
    </lineage>
</organism>
<protein>
    <submittedName>
        <fullName evidence="2">Uncharacterized protein</fullName>
    </submittedName>
</protein>
<accession>A0A117RXK7</accession>
<keyword evidence="3" id="KW-1185">Reference proteome</keyword>
<gene>
    <name evidence="2" type="ORF">AQJ91_46340</name>
</gene>
<sequence length="136" mass="14830">MHHSRTADAPTDEQDPRTRASRGPVSVVRRALPLSTPVSRRARFVVVVGARTAVHTAALYVPHRLPWVPLVEASAVAVEPAVVHTHVLNDHSAVPSRIDGEKTRHVGSHRARGEGADVRGSVLQDRCIAPWSRCPR</sequence>
<evidence type="ECO:0000256" key="1">
    <source>
        <dbReference type="SAM" id="MobiDB-lite"/>
    </source>
</evidence>
<evidence type="ECO:0000313" key="2">
    <source>
        <dbReference type="EMBL" id="KUO14524.1"/>
    </source>
</evidence>
<feature type="region of interest" description="Disordered" evidence="1">
    <location>
        <begin position="1"/>
        <end position="26"/>
    </location>
</feature>
<proteinExistence type="predicted"/>